<evidence type="ECO:0000313" key="2">
    <source>
        <dbReference type="EMBL" id="EEB08621.1"/>
    </source>
</evidence>
<dbReference type="JaponicusDB" id="SJAG_03783">
    <property type="gene designation" value="vps24"/>
</dbReference>
<dbReference type="STRING" id="402676.B6K517"/>
<dbReference type="Proteomes" id="UP000001744">
    <property type="component" value="Unassembled WGS sequence"/>
</dbReference>
<dbReference type="RefSeq" id="XP_002174914.1">
    <property type="nucleotide sequence ID" value="XM_002174878.2"/>
</dbReference>
<proteinExistence type="predicted"/>
<dbReference type="Pfam" id="PF03357">
    <property type="entry name" value="Snf7"/>
    <property type="match status" value="1"/>
</dbReference>
<dbReference type="VEuPathDB" id="FungiDB:SJAG_03783"/>
<dbReference type="AlphaFoldDB" id="B6K517"/>
<dbReference type="Gene3D" id="6.10.140.1230">
    <property type="match status" value="1"/>
</dbReference>
<dbReference type="GeneID" id="7050415"/>
<dbReference type="GO" id="GO:0000815">
    <property type="term" value="C:ESCRT III complex"/>
    <property type="evidence" value="ECO:0000318"/>
    <property type="project" value="GO_Central"/>
</dbReference>
<organism evidence="2 4">
    <name type="scientific">Schizosaccharomyces japonicus (strain yFS275 / FY16936)</name>
    <name type="common">Fission yeast</name>
    <dbReference type="NCBI Taxonomy" id="402676"/>
    <lineage>
        <taxon>Eukaryota</taxon>
        <taxon>Fungi</taxon>
        <taxon>Dikarya</taxon>
        <taxon>Ascomycota</taxon>
        <taxon>Taphrinomycotina</taxon>
        <taxon>Schizosaccharomycetes</taxon>
        <taxon>Schizosaccharomycetales</taxon>
        <taxon>Schizosaccharomycetaceae</taxon>
        <taxon>Schizosaccharomyces</taxon>
    </lineage>
</organism>
<dbReference type="GO" id="GO:0032509">
    <property type="term" value="P:endosome transport via multivesicular body sorting pathway"/>
    <property type="evidence" value="ECO:0000318"/>
    <property type="project" value="GO_Central"/>
</dbReference>
<sequence length="237" mass="26826">METIKSFFFKPSLQEQNRKWQSTLRKEQRALDRQNYALKTSKDKAERQIKLLARKNDVHNVRVLAKEVVRLKRHQRRLAESKALLNSLGLQLNEQMANIKIQGAMQSSSKIMHSVSSLSRLPQLSSLMQSLSMEMTKAGVLEEMVDDVLSPAADEEDLLDEIDEEDEEVRQIIAQYMPEAVKSATPSVSVTPQQVSAPEPILDLPSIPKPVEEPVAKDELQESDILDIRGRLDALKS</sequence>
<dbReference type="HOGENOM" id="CLU_069208_0_2_1"/>
<dbReference type="OMA" id="KILWEVT"/>
<evidence type="ECO:0000256" key="1">
    <source>
        <dbReference type="SAM" id="MobiDB-lite"/>
    </source>
</evidence>
<reference evidence="2 4" key="1">
    <citation type="journal article" date="2011" name="Science">
        <title>Comparative functional genomics of the fission yeasts.</title>
        <authorList>
            <person name="Rhind N."/>
            <person name="Chen Z."/>
            <person name="Yassour M."/>
            <person name="Thompson D.A."/>
            <person name="Haas B.J."/>
            <person name="Habib N."/>
            <person name="Wapinski I."/>
            <person name="Roy S."/>
            <person name="Lin M.F."/>
            <person name="Heiman D.I."/>
            <person name="Young S.K."/>
            <person name="Furuya K."/>
            <person name="Guo Y."/>
            <person name="Pidoux A."/>
            <person name="Chen H.M."/>
            <person name="Robbertse B."/>
            <person name="Goldberg J.M."/>
            <person name="Aoki K."/>
            <person name="Bayne E.H."/>
            <person name="Berlin A.M."/>
            <person name="Desjardins C.A."/>
            <person name="Dobbs E."/>
            <person name="Dukaj L."/>
            <person name="Fan L."/>
            <person name="FitzGerald M.G."/>
            <person name="French C."/>
            <person name="Gujja S."/>
            <person name="Hansen K."/>
            <person name="Keifenheim D."/>
            <person name="Levin J.Z."/>
            <person name="Mosher R.A."/>
            <person name="Mueller C.A."/>
            <person name="Pfiffner J."/>
            <person name="Priest M."/>
            <person name="Russ C."/>
            <person name="Smialowska A."/>
            <person name="Swoboda P."/>
            <person name="Sykes S.M."/>
            <person name="Vaughn M."/>
            <person name="Vengrova S."/>
            <person name="Yoder R."/>
            <person name="Zeng Q."/>
            <person name="Allshire R."/>
            <person name="Baulcombe D."/>
            <person name="Birren B.W."/>
            <person name="Brown W."/>
            <person name="Ekwall K."/>
            <person name="Kellis M."/>
            <person name="Leatherwood J."/>
            <person name="Levin H."/>
            <person name="Margalit H."/>
            <person name="Martienssen R."/>
            <person name="Nieduszynski C.A."/>
            <person name="Spatafora J.W."/>
            <person name="Friedman N."/>
            <person name="Dalgaard J.Z."/>
            <person name="Baumann P."/>
            <person name="Niki H."/>
            <person name="Regev A."/>
            <person name="Nusbaum C."/>
        </authorList>
    </citation>
    <scope>NUCLEOTIDE SEQUENCE [LARGE SCALE GENOMIC DNA]</scope>
    <source>
        <strain evidence="4">yFS275 / FY16936</strain>
    </source>
</reference>
<gene>
    <name evidence="3" type="primary">vps24</name>
    <name evidence="2" type="ORF">SJAG_03783</name>
</gene>
<feature type="compositionally biased region" description="Polar residues" evidence="1">
    <location>
        <begin position="184"/>
        <end position="196"/>
    </location>
</feature>
<name>B6K517_SCHJY</name>
<dbReference type="InterPro" id="IPR005024">
    <property type="entry name" value="Snf7_fam"/>
</dbReference>
<dbReference type="GO" id="GO:0045324">
    <property type="term" value="P:late endosome to vacuole transport"/>
    <property type="evidence" value="ECO:0000318"/>
    <property type="project" value="GO_Central"/>
</dbReference>
<feature type="region of interest" description="Disordered" evidence="1">
    <location>
        <begin position="184"/>
        <end position="209"/>
    </location>
</feature>
<dbReference type="EMBL" id="KE651167">
    <property type="protein sequence ID" value="EEB08621.1"/>
    <property type="molecule type" value="Genomic_DNA"/>
</dbReference>
<dbReference type="OrthoDB" id="2329734at2759"/>
<keyword evidence="4" id="KW-1185">Reference proteome</keyword>
<evidence type="ECO:0000313" key="3">
    <source>
        <dbReference type="JaponicusDB" id="SJAG_03783"/>
    </source>
</evidence>
<dbReference type="PANTHER" id="PTHR10476">
    <property type="entry name" value="CHARGED MULTIVESICULAR BODY PROTEIN"/>
    <property type="match status" value="1"/>
</dbReference>
<accession>B6K517</accession>
<dbReference type="eggNOG" id="KOG3229">
    <property type="taxonomic scope" value="Eukaryota"/>
</dbReference>
<evidence type="ECO:0000313" key="4">
    <source>
        <dbReference type="Proteomes" id="UP000001744"/>
    </source>
</evidence>
<protein>
    <submittedName>
        <fullName evidence="2">Vacuolar sorting protein Vps24</fullName>
    </submittedName>
</protein>
<dbReference type="GO" id="GO:0005771">
    <property type="term" value="C:multivesicular body"/>
    <property type="evidence" value="ECO:0000269"/>
    <property type="project" value="JaponicusDB"/>
</dbReference>
<dbReference type="GO" id="GO:0015031">
    <property type="term" value="P:protein transport"/>
    <property type="evidence" value="ECO:0000318"/>
    <property type="project" value="GO_Central"/>
</dbReference>
<dbReference type="GO" id="GO:0031965">
    <property type="term" value="C:nuclear membrane"/>
    <property type="evidence" value="ECO:0000269"/>
    <property type="project" value="JaponicusDB"/>
</dbReference>
<dbReference type="GO" id="GO:0043328">
    <property type="term" value="P:protein transport to vacuole involved in ubiquitin-dependent protein catabolic process via the multivesicular body sorting pathway"/>
    <property type="evidence" value="ECO:0007669"/>
    <property type="project" value="EnsemblFungi"/>
</dbReference>